<sequence length="105" mass="12792">MIYQEIQPRLIGNINWTADEKLEICVESNQIEKLVGYMEKIDGIMLNKNYDPIQNETAKNELSERLKWQSSESNRNQPSRRMARMVRKWKFEDRDEFFEFFLLRQ</sequence>
<proteinExistence type="predicted"/>
<organism evidence="1 2">
    <name type="scientific">Smittium culicis</name>
    <dbReference type="NCBI Taxonomy" id="133412"/>
    <lineage>
        <taxon>Eukaryota</taxon>
        <taxon>Fungi</taxon>
        <taxon>Fungi incertae sedis</taxon>
        <taxon>Zoopagomycota</taxon>
        <taxon>Kickxellomycotina</taxon>
        <taxon>Harpellomycetes</taxon>
        <taxon>Harpellales</taxon>
        <taxon>Legeriomycetaceae</taxon>
        <taxon>Smittium</taxon>
    </lineage>
</organism>
<gene>
    <name evidence="1" type="ORF">AYI70_g3425</name>
</gene>
<keyword evidence="2" id="KW-1185">Reference proteome</keyword>
<dbReference type="Proteomes" id="UP000187283">
    <property type="component" value="Unassembled WGS sequence"/>
</dbReference>
<dbReference type="EMBL" id="LSSN01000969">
    <property type="protein sequence ID" value="OMJ21551.1"/>
    <property type="molecule type" value="Genomic_DNA"/>
</dbReference>
<dbReference type="OrthoDB" id="10524196at2759"/>
<accession>A0A1R1Y3J5</accession>
<name>A0A1R1Y3J5_9FUNG</name>
<comment type="caution">
    <text evidence="1">The sequence shown here is derived from an EMBL/GenBank/DDBJ whole genome shotgun (WGS) entry which is preliminary data.</text>
</comment>
<evidence type="ECO:0000313" key="2">
    <source>
        <dbReference type="Proteomes" id="UP000187283"/>
    </source>
</evidence>
<protein>
    <submittedName>
        <fullName evidence="1">Uncharacterized protein</fullName>
    </submittedName>
</protein>
<evidence type="ECO:0000313" key="1">
    <source>
        <dbReference type="EMBL" id="OMJ21551.1"/>
    </source>
</evidence>
<dbReference type="AlphaFoldDB" id="A0A1R1Y3J5"/>
<reference evidence="1 2" key="1">
    <citation type="submission" date="2017-01" db="EMBL/GenBank/DDBJ databases">
        <authorList>
            <person name="Mah S.A."/>
            <person name="Swanson W.J."/>
            <person name="Moy G.W."/>
            <person name="Vacquier V.D."/>
        </authorList>
    </citation>
    <scope>NUCLEOTIDE SEQUENCE [LARGE SCALE GENOMIC DNA]</scope>
    <source>
        <strain evidence="1 2">GSMNP</strain>
    </source>
</reference>